<sequence length="233" mass="26966">MAHIMLVEDEADIRELVRLYLVKEGYRVSVAETGEQAMELALRDRFDLFVLDVMLPDTNGMELCRRIRASSDAVILFLTCKRESDDIIAGLEIGADDYVVKPFNPNMLVARITGHLRRSALAAASDAGRRKDGRLWRHGRLEVDFGNYEVRVDGNAIPMYAKEKQLLTFFIQNPNQVFSVRQLYEHIWGWDRESDERTVMVHIRNLRKKIEQDPGNPRYVVTVRGFGYRFCVE</sequence>
<comment type="caution">
    <text evidence="10">The sequence shown here is derived from an EMBL/GenBank/DDBJ whole genome shotgun (WGS) entry which is preliminary data.</text>
</comment>
<evidence type="ECO:0000313" key="10">
    <source>
        <dbReference type="EMBL" id="KIL39687.1"/>
    </source>
</evidence>
<dbReference type="InterPro" id="IPR001867">
    <property type="entry name" value="OmpR/PhoB-type_DNA-bd"/>
</dbReference>
<evidence type="ECO:0000259" key="8">
    <source>
        <dbReference type="PROSITE" id="PS50110"/>
    </source>
</evidence>
<evidence type="ECO:0008006" key="12">
    <source>
        <dbReference type="Google" id="ProtNLM"/>
    </source>
</evidence>
<keyword evidence="11" id="KW-1185">Reference proteome</keyword>
<dbReference type="InterPro" id="IPR016032">
    <property type="entry name" value="Sig_transdc_resp-reg_C-effctor"/>
</dbReference>
<protein>
    <recommendedName>
        <fullName evidence="12">DNA-binding response regulator</fullName>
    </recommendedName>
</protein>
<dbReference type="SUPFAM" id="SSF46894">
    <property type="entry name" value="C-terminal effector domain of the bipartite response regulators"/>
    <property type="match status" value="1"/>
</dbReference>
<dbReference type="Pfam" id="PF00072">
    <property type="entry name" value="Response_reg"/>
    <property type="match status" value="1"/>
</dbReference>
<dbReference type="Gene3D" id="1.10.10.10">
    <property type="entry name" value="Winged helix-like DNA-binding domain superfamily/Winged helix DNA-binding domain"/>
    <property type="match status" value="1"/>
</dbReference>
<dbReference type="InterPro" id="IPR039420">
    <property type="entry name" value="WalR-like"/>
</dbReference>
<feature type="DNA-binding region" description="OmpR/PhoB-type" evidence="7">
    <location>
        <begin position="133"/>
        <end position="232"/>
    </location>
</feature>
<gene>
    <name evidence="10" type="ORF">SD70_18125</name>
</gene>
<dbReference type="Proteomes" id="UP000031967">
    <property type="component" value="Unassembled WGS sequence"/>
</dbReference>
<dbReference type="PANTHER" id="PTHR48111:SF52">
    <property type="entry name" value="TRANSCRIPTIONAL REGULATORY PROTEIN YVRH"/>
    <property type="match status" value="1"/>
</dbReference>
<keyword evidence="1 6" id="KW-0597">Phosphoprotein</keyword>
<dbReference type="Gene3D" id="6.10.250.690">
    <property type="match status" value="1"/>
</dbReference>
<organism evidence="10 11">
    <name type="scientific">Gordoniibacillus kamchatkensis</name>
    <dbReference type="NCBI Taxonomy" id="1590651"/>
    <lineage>
        <taxon>Bacteria</taxon>
        <taxon>Bacillati</taxon>
        <taxon>Bacillota</taxon>
        <taxon>Bacilli</taxon>
        <taxon>Bacillales</taxon>
        <taxon>Paenibacillaceae</taxon>
        <taxon>Gordoniibacillus</taxon>
    </lineage>
</organism>
<dbReference type="EMBL" id="JXAK01000032">
    <property type="protein sequence ID" value="KIL39687.1"/>
    <property type="molecule type" value="Genomic_DNA"/>
</dbReference>
<evidence type="ECO:0000256" key="2">
    <source>
        <dbReference type="ARBA" id="ARBA00023012"/>
    </source>
</evidence>
<evidence type="ECO:0000259" key="9">
    <source>
        <dbReference type="PROSITE" id="PS51755"/>
    </source>
</evidence>
<dbReference type="InterPro" id="IPR001789">
    <property type="entry name" value="Sig_transdc_resp-reg_receiver"/>
</dbReference>
<reference evidence="10 11" key="1">
    <citation type="submission" date="2014-12" db="EMBL/GenBank/DDBJ databases">
        <title>Draft genome sequence of Paenibacillus kamchatkensis strain B-2647.</title>
        <authorList>
            <person name="Karlyshev A.V."/>
            <person name="Kudryashova E.B."/>
        </authorList>
    </citation>
    <scope>NUCLEOTIDE SEQUENCE [LARGE SCALE GENOMIC DNA]</scope>
    <source>
        <strain evidence="10 11">VKM B-2647</strain>
    </source>
</reference>
<proteinExistence type="predicted"/>
<dbReference type="RefSeq" id="WP_041048949.1">
    <property type="nucleotide sequence ID" value="NZ_JXAK01000032.1"/>
</dbReference>
<keyword evidence="4 7" id="KW-0238">DNA-binding</keyword>
<dbReference type="InterPro" id="IPR036388">
    <property type="entry name" value="WH-like_DNA-bd_sf"/>
</dbReference>
<name>A0ABR5AH51_9BACL</name>
<dbReference type="SMART" id="SM00448">
    <property type="entry name" value="REC"/>
    <property type="match status" value="1"/>
</dbReference>
<dbReference type="PROSITE" id="PS50110">
    <property type="entry name" value="RESPONSE_REGULATORY"/>
    <property type="match status" value="1"/>
</dbReference>
<evidence type="ECO:0000256" key="4">
    <source>
        <dbReference type="ARBA" id="ARBA00023125"/>
    </source>
</evidence>
<dbReference type="PANTHER" id="PTHR48111">
    <property type="entry name" value="REGULATOR OF RPOS"/>
    <property type="match status" value="1"/>
</dbReference>
<dbReference type="CDD" id="cd17574">
    <property type="entry name" value="REC_OmpR"/>
    <property type="match status" value="1"/>
</dbReference>
<evidence type="ECO:0000256" key="1">
    <source>
        <dbReference type="ARBA" id="ARBA00022553"/>
    </source>
</evidence>
<accession>A0ABR5AH51</accession>
<keyword evidence="5" id="KW-0804">Transcription</keyword>
<keyword evidence="2" id="KW-0902">Two-component regulatory system</keyword>
<dbReference type="Pfam" id="PF00486">
    <property type="entry name" value="Trans_reg_C"/>
    <property type="match status" value="1"/>
</dbReference>
<evidence type="ECO:0000256" key="3">
    <source>
        <dbReference type="ARBA" id="ARBA00023015"/>
    </source>
</evidence>
<dbReference type="Gene3D" id="3.40.50.2300">
    <property type="match status" value="1"/>
</dbReference>
<evidence type="ECO:0000313" key="11">
    <source>
        <dbReference type="Proteomes" id="UP000031967"/>
    </source>
</evidence>
<feature type="modified residue" description="4-aspartylphosphate" evidence="6">
    <location>
        <position position="52"/>
    </location>
</feature>
<evidence type="ECO:0000256" key="6">
    <source>
        <dbReference type="PROSITE-ProRule" id="PRU00169"/>
    </source>
</evidence>
<keyword evidence="3" id="KW-0805">Transcription regulation</keyword>
<dbReference type="SUPFAM" id="SSF52172">
    <property type="entry name" value="CheY-like"/>
    <property type="match status" value="1"/>
</dbReference>
<feature type="domain" description="OmpR/PhoB-type" evidence="9">
    <location>
        <begin position="133"/>
        <end position="232"/>
    </location>
</feature>
<evidence type="ECO:0000256" key="7">
    <source>
        <dbReference type="PROSITE-ProRule" id="PRU01091"/>
    </source>
</evidence>
<dbReference type="InterPro" id="IPR011006">
    <property type="entry name" value="CheY-like_superfamily"/>
</dbReference>
<dbReference type="SMART" id="SM00862">
    <property type="entry name" value="Trans_reg_C"/>
    <property type="match status" value="1"/>
</dbReference>
<dbReference type="PROSITE" id="PS51755">
    <property type="entry name" value="OMPR_PHOB"/>
    <property type="match status" value="1"/>
</dbReference>
<dbReference type="CDD" id="cd00383">
    <property type="entry name" value="trans_reg_C"/>
    <property type="match status" value="1"/>
</dbReference>
<feature type="domain" description="Response regulatory" evidence="8">
    <location>
        <begin position="3"/>
        <end position="116"/>
    </location>
</feature>
<evidence type="ECO:0000256" key="5">
    <source>
        <dbReference type="ARBA" id="ARBA00023163"/>
    </source>
</evidence>